<dbReference type="EMBL" id="CACVAR010000135">
    <property type="protein sequence ID" value="CAA6805457.1"/>
    <property type="molecule type" value="Genomic_DNA"/>
</dbReference>
<feature type="transmembrane region" description="Helical" evidence="1">
    <location>
        <begin position="31"/>
        <end position="50"/>
    </location>
</feature>
<dbReference type="AlphaFoldDB" id="A0A6S6SR43"/>
<name>A0A6S6SR43_9BACT</name>
<proteinExistence type="predicted"/>
<dbReference type="PROSITE" id="PS51782">
    <property type="entry name" value="LYSM"/>
    <property type="match status" value="1"/>
</dbReference>
<dbReference type="Pfam" id="PF01476">
    <property type="entry name" value="LysM"/>
    <property type="match status" value="1"/>
</dbReference>
<reference evidence="3" key="1">
    <citation type="submission" date="2020-01" db="EMBL/GenBank/DDBJ databases">
        <authorList>
            <person name="Meier V. D."/>
            <person name="Meier V D."/>
        </authorList>
    </citation>
    <scope>NUCLEOTIDE SEQUENCE</scope>
    <source>
        <strain evidence="3">HLG_WM_MAG_03</strain>
    </source>
</reference>
<dbReference type="Gene3D" id="3.10.350.10">
    <property type="entry name" value="LysM domain"/>
    <property type="match status" value="1"/>
</dbReference>
<evidence type="ECO:0000313" key="3">
    <source>
        <dbReference type="EMBL" id="CAA6805457.1"/>
    </source>
</evidence>
<dbReference type="SUPFAM" id="SSF54106">
    <property type="entry name" value="LysM domain"/>
    <property type="match status" value="1"/>
</dbReference>
<dbReference type="SMART" id="SM00257">
    <property type="entry name" value="LysM"/>
    <property type="match status" value="1"/>
</dbReference>
<protein>
    <recommendedName>
        <fullName evidence="2">LysM domain-containing protein</fullName>
    </recommendedName>
</protein>
<dbReference type="InterPro" id="IPR018392">
    <property type="entry name" value="LysM"/>
</dbReference>
<accession>A0A6S6SR43</accession>
<keyword evidence="1" id="KW-0812">Transmembrane</keyword>
<keyword evidence="1" id="KW-0472">Membrane</keyword>
<feature type="domain" description="LysM" evidence="2">
    <location>
        <begin position="144"/>
        <end position="193"/>
    </location>
</feature>
<dbReference type="InterPro" id="IPR036779">
    <property type="entry name" value="LysM_dom_sf"/>
</dbReference>
<evidence type="ECO:0000256" key="1">
    <source>
        <dbReference type="SAM" id="Phobius"/>
    </source>
</evidence>
<evidence type="ECO:0000259" key="2">
    <source>
        <dbReference type="PROSITE" id="PS51782"/>
    </source>
</evidence>
<gene>
    <name evidence="3" type="ORF">HELGO_WM36175</name>
</gene>
<keyword evidence="1" id="KW-1133">Transmembrane helix</keyword>
<sequence length="195" mass="22025">MFGNQEDPYLKATKHARINNEEYGQSSSLKFVIFNFLFVLILALITFFYLKYETVVFSGLSSKDKAVLGVSETVDDLELSSDEEFMKILRVTDIESETKIDNDSALELRNSMKVLMNESSIKSQSSYTKAISRELDDKSEFKGKIVVVKHGDTLSSLSEAFYGNSMNYSKIVESNPELANGSYMLRVGQTIKIPY</sequence>
<organism evidence="3">
    <name type="scientific">uncultured Sulfurovum sp</name>
    <dbReference type="NCBI Taxonomy" id="269237"/>
    <lineage>
        <taxon>Bacteria</taxon>
        <taxon>Pseudomonadati</taxon>
        <taxon>Campylobacterota</taxon>
        <taxon>Epsilonproteobacteria</taxon>
        <taxon>Campylobacterales</taxon>
        <taxon>Sulfurovaceae</taxon>
        <taxon>Sulfurovum</taxon>
        <taxon>environmental samples</taxon>
    </lineage>
</organism>